<keyword evidence="2" id="KW-0812">Transmembrane</keyword>
<feature type="compositionally biased region" description="Basic and acidic residues" evidence="1">
    <location>
        <begin position="182"/>
        <end position="193"/>
    </location>
</feature>
<sequence length="370" mass="41094">MSELLVTQCPYCQTRFRLSQEQLNAAAGHVRCGACLKVFDARKVLAEPAQPAPEPEHPAAAPPQPSRVPQQTSLLIHDDLELDELDLEALGLDESIIEEINPSHSAPPELAPEPPTQPLTPSTLEPEYTAPGSERSSPPTASQRFQPLVAERDDHGVFRPGHARTTAVDKPSALTEEDDEQRNEPRFGEHLGLDDLDDEPLLLDDLPRPRRRRRHNGLWTALCVLALLGLLGQYVTYNFEALAHDDRSRPWIEQACLLTGCELPARVDISLIRSSNLLVRPHPEFPRAVAIDVILYNRASFAQPFPVLSMSFSDSQGRELANRRFRPEEYLAGELAGVTLMPSQTPIHVALDMLDPGPQAVNYQLDFHSP</sequence>
<dbReference type="AlphaFoldDB" id="A0A1V0B4M3"/>
<evidence type="ECO:0000256" key="1">
    <source>
        <dbReference type="SAM" id="MobiDB-lite"/>
    </source>
</evidence>
<keyword evidence="2" id="KW-1133">Transmembrane helix</keyword>
<dbReference type="InterPro" id="IPR021834">
    <property type="entry name" value="DUF3426"/>
</dbReference>
<evidence type="ECO:0000259" key="3">
    <source>
        <dbReference type="Pfam" id="PF13719"/>
    </source>
</evidence>
<organism evidence="4 5">
    <name type="scientific">Halopseudomonas phragmitis</name>
    <dbReference type="NCBI Taxonomy" id="1931241"/>
    <lineage>
        <taxon>Bacteria</taxon>
        <taxon>Pseudomonadati</taxon>
        <taxon>Pseudomonadota</taxon>
        <taxon>Gammaproteobacteria</taxon>
        <taxon>Pseudomonadales</taxon>
        <taxon>Pseudomonadaceae</taxon>
        <taxon>Halopseudomonas</taxon>
    </lineage>
</organism>
<proteinExistence type="predicted"/>
<dbReference type="Pfam" id="PF13719">
    <property type="entry name" value="Zn_ribbon_5"/>
    <property type="match status" value="1"/>
</dbReference>
<dbReference type="NCBIfam" id="TIGR02098">
    <property type="entry name" value="MJ0042_CXXC"/>
    <property type="match status" value="1"/>
</dbReference>
<evidence type="ECO:0000313" key="4">
    <source>
        <dbReference type="EMBL" id="AQZ94878.1"/>
    </source>
</evidence>
<reference evidence="4 5" key="1">
    <citation type="submission" date="2017-03" db="EMBL/GenBank/DDBJ databases">
        <title>Complete genome sequence of the novel DNRA strain Pseudomonas sp. S-6-2 isolated from Chinese polluted river sediment. Journal of Biotechnology.</title>
        <authorList>
            <person name="Li J."/>
            <person name="Xiang F."/>
            <person name="Wang L."/>
            <person name="Xi L."/>
            <person name="Liu J."/>
        </authorList>
    </citation>
    <scope>NUCLEOTIDE SEQUENCE [LARGE SCALE GENOMIC DNA]</scope>
    <source>
        <strain evidence="4 5">S-6-2</strain>
    </source>
</reference>
<dbReference type="KEGG" id="ppha:BVH74_09010"/>
<keyword evidence="5" id="KW-1185">Reference proteome</keyword>
<dbReference type="EMBL" id="CP020100">
    <property type="protein sequence ID" value="AQZ94878.1"/>
    <property type="molecule type" value="Genomic_DNA"/>
</dbReference>
<name>A0A1V0B4M3_9GAMM</name>
<dbReference type="RefSeq" id="WP_080049731.1">
    <property type="nucleotide sequence ID" value="NZ_CP020100.1"/>
</dbReference>
<keyword evidence="2" id="KW-0472">Membrane</keyword>
<protein>
    <recommendedName>
        <fullName evidence="3">Zinc finger/thioredoxin putative domain-containing protein</fullName>
    </recommendedName>
</protein>
<evidence type="ECO:0000256" key="2">
    <source>
        <dbReference type="SAM" id="Phobius"/>
    </source>
</evidence>
<accession>A0A1V0B4M3</accession>
<feature type="region of interest" description="Disordered" evidence="1">
    <location>
        <begin position="48"/>
        <end position="69"/>
    </location>
</feature>
<feature type="region of interest" description="Disordered" evidence="1">
    <location>
        <begin position="102"/>
        <end position="194"/>
    </location>
</feature>
<feature type="compositionally biased region" description="Polar residues" evidence="1">
    <location>
        <begin position="134"/>
        <end position="145"/>
    </location>
</feature>
<feature type="domain" description="Zinc finger/thioredoxin putative" evidence="3">
    <location>
        <begin position="5"/>
        <end position="41"/>
    </location>
</feature>
<dbReference type="Proteomes" id="UP000243488">
    <property type="component" value="Chromosome"/>
</dbReference>
<dbReference type="STRING" id="1931241.BVH74_09010"/>
<gene>
    <name evidence="4" type="ORF">BVH74_09010</name>
</gene>
<dbReference type="InterPro" id="IPR011723">
    <property type="entry name" value="Znf/thioredoxin_put"/>
</dbReference>
<dbReference type="Pfam" id="PF11906">
    <property type="entry name" value="DUF3426"/>
    <property type="match status" value="1"/>
</dbReference>
<feature type="transmembrane region" description="Helical" evidence="2">
    <location>
        <begin position="218"/>
        <end position="237"/>
    </location>
</feature>
<feature type="compositionally biased region" description="Pro residues" evidence="1">
    <location>
        <begin position="109"/>
        <end position="118"/>
    </location>
</feature>
<evidence type="ECO:0000313" key="5">
    <source>
        <dbReference type="Proteomes" id="UP000243488"/>
    </source>
</evidence>